<gene>
    <name evidence="2" type="ORF">DAMNIGENAA_08490</name>
</gene>
<name>A0A9W6D548_9BACT</name>
<dbReference type="EMBL" id="BSDR01000001">
    <property type="protein sequence ID" value="GLI33416.1"/>
    <property type="molecule type" value="Genomic_DNA"/>
</dbReference>
<dbReference type="InterPro" id="IPR014729">
    <property type="entry name" value="Rossmann-like_a/b/a_fold"/>
</dbReference>
<reference evidence="2" key="1">
    <citation type="submission" date="2022-12" db="EMBL/GenBank/DDBJ databases">
        <title>Reference genome sequencing for broad-spectrum identification of bacterial and archaeal isolates by mass spectrometry.</title>
        <authorList>
            <person name="Sekiguchi Y."/>
            <person name="Tourlousse D.M."/>
        </authorList>
    </citation>
    <scope>NUCLEOTIDE SEQUENCE</scope>
    <source>
        <strain evidence="2">ASRB1</strain>
    </source>
</reference>
<dbReference type="RefSeq" id="WP_281792421.1">
    <property type="nucleotide sequence ID" value="NZ_BSDR01000001.1"/>
</dbReference>
<dbReference type="PANTHER" id="PTHR43196:SF1">
    <property type="entry name" value="SULFATE ADENYLYLTRANSFERASE SUBUNIT 2"/>
    <property type="match status" value="1"/>
</dbReference>
<dbReference type="AlphaFoldDB" id="A0A9W6D548"/>
<feature type="domain" description="Phosphoadenosine phosphosulphate reductase" evidence="1">
    <location>
        <begin position="37"/>
        <end position="235"/>
    </location>
</feature>
<protein>
    <submittedName>
        <fullName evidence="2">Nodulation protein</fullName>
    </submittedName>
</protein>
<proteinExistence type="predicted"/>
<sequence length="274" mass="31427">MDLATKEDLMSLHIDQKVEKSKLIIKEAIDRYGIENIAIAITGGKDSTMGLWLFKLVCEEMGLKLPCCMFIDEGDVFDEITEFVNHIKKLWSLNIRILKNSDVSSKVNGIGEEVQVASLNETNQKALQEMGFSEKSFPFVPDSTVCNHLMKTIPMREFIINDGIKALFIAIRWDEQAARKDEEYFSPRTNPDHTRVHPILHFSERDIWIATFKYDVPYCSLYKYGYRSLGARCATGKVSDIPAWMQDLENTPERVGRGQDKEQVMDQLRALGYM</sequence>
<dbReference type="InterPro" id="IPR050128">
    <property type="entry name" value="Sulfate_adenylyltrnsfr_sub2"/>
</dbReference>
<comment type="caution">
    <text evidence="2">The sequence shown here is derived from an EMBL/GenBank/DDBJ whole genome shotgun (WGS) entry which is preliminary data.</text>
</comment>
<evidence type="ECO:0000259" key="1">
    <source>
        <dbReference type="Pfam" id="PF01507"/>
    </source>
</evidence>
<dbReference type="Gene3D" id="3.40.50.620">
    <property type="entry name" value="HUPs"/>
    <property type="match status" value="1"/>
</dbReference>
<dbReference type="PANTHER" id="PTHR43196">
    <property type="entry name" value="SULFATE ADENYLYLTRANSFERASE SUBUNIT 2"/>
    <property type="match status" value="1"/>
</dbReference>
<evidence type="ECO:0000313" key="2">
    <source>
        <dbReference type="EMBL" id="GLI33416.1"/>
    </source>
</evidence>
<accession>A0A9W6D548</accession>
<organism evidence="2 3">
    <name type="scientific">Desulforhabdus amnigena</name>
    <dbReference type="NCBI Taxonomy" id="40218"/>
    <lineage>
        <taxon>Bacteria</taxon>
        <taxon>Pseudomonadati</taxon>
        <taxon>Thermodesulfobacteriota</taxon>
        <taxon>Syntrophobacteria</taxon>
        <taxon>Syntrophobacterales</taxon>
        <taxon>Syntrophobacteraceae</taxon>
        <taxon>Desulforhabdus</taxon>
    </lineage>
</organism>
<dbReference type="SUPFAM" id="SSF52402">
    <property type="entry name" value="Adenine nucleotide alpha hydrolases-like"/>
    <property type="match status" value="1"/>
</dbReference>
<evidence type="ECO:0000313" key="3">
    <source>
        <dbReference type="Proteomes" id="UP001144372"/>
    </source>
</evidence>
<keyword evidence="3" id="KW-1185">Reference proteome</keyword>
<dbReference type="Pfam" id="PF01507">
    <property type="entry name" value="PAPS_reduct"/>
    <property type="match status" value="1"/>
</dbReference>
<dbReference type="Proteomes" id="UP001144372">
    <property type="component" value="Unassembled WGS sequence"/>
</dbReference>
<dbReference type="GO" id="GO:0003824">
    <property type="term" value="F:catalytic activity"/>
    <property type="evidence" value="ECO:0007669"/>
    <property type="project" value="InterPro"/>
</dbReference>
<dbReference type="InterPro" id="IPR002500">
    <property type="entry name" value="PAPS_reduct_dom"/>
</dbReference>